<evidence type="ECO:0000256" key="1">
    <source>
        <dbReference type="ARBA" id="ARBA00001966"/>
    </source>
</evidence>
<accession>A0A101FH21</accession>
<sequence length="340" mass="38595">MYLPKSPFVLSIEITERCNLECRHCLADSSLKGRDMQRETILSVIEEARQIGTRMVILGGGEPLLHDDFFDICECALAKGLDLFFTTNGVLVPERIKLFLKIQKYKGSFQIGVSLDGPTPEIHGYFRPKETFAAAVEAINLLQRAEFKVSVLSVLNKANIKVIPEFLGFLSTLGVSDVRFLPLMPVGRGRKYKEEMLSHEEFYRIIRQKYQWKWVFKINVGLQMPWEFLFLPPEKRSPVPCEAGYLRLWISSNGDIFPCSYMSDLPIGNIHRNSISEVWNNSPVLKALRDPTLLKGTCASCEYRDGCRGGCRGLAYFLEGDYLCSDPYCPIVAQSKNVQV</sequence>
<evidence type="ECO:0000256" key="6">
    <source>
        <dbReference type="ARBA" id="ARBA00023014"/>
    </source>
</evidence>
<evidence type="ECO:0000313" key="8">
    <source>
        <dbReference type="EMBL" id="KUK36919.1"/>
    </source>
</evidence>
<protein>
    <submittedName>
        <fullName evidence="8">Coenzyme PQQ synthesis protein E</fullName>
    </submittedName>
</protein>
<dbReference type="GO" id="GO:0003824">
    <property type="term" value="F:catalytic activity"/>
    <property type="evidence" value="ECO:0007669"/>
    <property type="project" value="InterPro"/>
</dbReference>
<dbReference type="SFLD" id="SFLDS00029">
    <property type="entry name" value="Radical_SAM"/>
    <property type="match status" value="1"/>
</dbReference>
<reference evidence="9" key="1">
    <citation type="journal article" date="2015" name="MBio">
        <title>Genome-Resolved Metagenomic Analysis Reveals Roles for Candidate Phyla and Other Microbial Community Members in Biogeochemical Transformations in Oil Reservoirs.</title>
        <authorList>
            <person name="Hu P."/>
            <person name="Tom L."/>
            <person name="Singh A."/>
            <person name="Thomas B.C."/>
            <person name="Baker B.J."/>
            <person name="Piceno Y.M."/>
            <person name="Andersen G.L."/>
            <person name="Banfield J.F."/>
        </authorList>
    </citation>
    <scope>NUCLEOTIDE SEQUENCE [LARGE SCALE GENOMIC DNA]</scope>
</reference>
<evidence type="ECO:0000259" key="7">
    <source>
        <dbReference type="PROSITE" id="PS51918"/>
    </source>
</evidence>
<dbReference type="Gene3D" id="3.20.20.70">
    <property type="entry name" value="Aldolase class I"/>
    <property type="match status" value="1"/>
</dbReference>
<dbReference type="PANTHER" id="PTHR11228">
    <property type="entry name" value="RADICAL SAM DOMAIN PROTEIN"/>
    <property type="match status" value="1"/>
</dbReference>
<keyword evidence="5" id="KW-0408">Iron</keyword>
<evidence type="ECO:0000256" key="5">
    <source>
        <dbReference type="ARBA" id="ARBA00023004"/>
    </source>
</evidence>
<evidence type="ECO:0000313" key="9">
    <source>
        <dbReference type="Proteomes" id="UP000053326"/>
    </source>
</evidence>
<dbReference type="Pfam" id="PF04055">
    <property type="entry name" value="Radical_SAM"/>
    <property type="match status" value="1"/>
</dbReference>
<dbReference type="SFLD" id="SFLDG01067">
    <property type="entry name" value="SPASM/twitch_domain_containing"/>
    <property type="match status" value="1"/>
</dbReference>
<dbReference type="InterPro" id="IPR023885">
    <property type="entry name" value="4Fe4S-binding_SPASM_dom"/>
</dbReference>
<dbReference type="NCBIfam" id="TIGR04085">
    <property type="entry name" value="rSAM_more_4Fe4S"/>
    <property type="match status" value="1"/>
</dbReference>
<dbReference type="PANTHER" id="PTHR11228:SF7">
    <property type="entry name" value="PQQA PEPTIDE CYCLASE"/>
    <property type="match status" value="1"/>
</dbReference>
<dbReference type="InterPro" id="IPR058240">
    <property type="entry name" value="rSAM_sf"/>
</dbReference>
<dbReference type="SUPFAM" id="SSF102114">
    <property type="entry name" value="Radical SAM enzymes"/>
    <property type="match status" value="1"/>
</dbReference>
<dbReference type="InterPro" id="IPR017200">
    <property type="entry name" value="PqqE-like"/>
</dbReference>
<keyword evidence="3" id="KW-0949">S-adenosyl-L-methionine</keyword>
<dbReference type="PIRSF" id="PIRSF037420">
    <property type="entry name" value="PQQ_syn_pqqE"/>
    <property type="match status" value="1"/>
</dbReference>
<keyword evidence="4" id="KW-0479">Metal-binding</keyword>
<dbReference type="SMART" id="SM00729">
    <property type="entry name" value="Elp3"/>
    <property type="match status" value="1"/>
</dbReference>
<dbReference type="Proteomes" id="UP000053326">
    <property type="component" value="Unassembled WGS sequence"/>
</dbReference>
<dbReference type="SFLD" id="SFLDG01386">
    <property type="entry name" value="main_SPASM_domain-containing"/>
    <property type="match status" value="1"/>
</dbReference>
<dbReference type="InterPro" id="IPR050377">
    <property type="entry name" value="Radical_SAM_PqqE_MftC-like"/>
</dbReference>
<dbReference type="PROSITE" id="PS51918">
    <property type="entry name" value="RADICAL_SAM"/>
    <property type="match status" value="1"/>
</dbReference>
<comment type="cofactor">
    <cofactor evidence="1">
        <name>[4Fe-4S] cluster</name>
        <dbReference type="ChEBI" id="CHEBI:49883"/>
    </cofactor>
</comment>
<dbReference type="GO" id="GO:0046872">
    <property type="term" value="F:metal ion binding"/>
    <property type="evidence" value="ECO:0007669"/>
    <property type="project" value="UniProtKB-KW"/>
</dbReference>
<evidence type="ECO:0000256" key="2">
    <source>
        <dbReference type="ARBA" id="ARBA00022485"/>
    </source>
</evidence>
<feature type="domain" description="Radical SAM core" evidence="7">
    <location>
        <begin position="4"/>
        <end position="217"/>
    </location>
</feature>
<dbReference type="EMBL" id="LGFO01000027">
    <property type="protein sequence ID" value="KUK36919.1"/>
    <property type="molecule type" value="Genomic_DNA"/>
</dbReference>
<comment type="caution">
    <text evidence="8">The sequence shown here is derived from an EMBL/GenBank/DDBJ whole genome shotgun (WGS) entry which is preliminary data.</text>
</comment>
<dbReference type="AlphaFoldDB" id="A0A101FH21"/>
<proteinExistence type="predicted"/>
<dbReference type="SFLD" id="SFLDG01387">
    <property type="entry name" value="BtrN-like_SPASM_domain_contain"/>
    <property type="match status" value="1"/>
</dbReference>
<name>A0A101FH21_9THEO</name>
<organism evidence="8 9">
    <name type="scientific">Thermacetogenium phaeum</name>
    <dbReference type="NCBI Taxonomy" id="85874"/>
    <lineage>
        <taxon>Bacteria</taxon>
        <taxon>Bacillati</taxon>
        <taxon>Bacillota</taxon>
        <taxon>Clostridia</taxon>
        <taxon>Thermoanaerobacterales</taxon>
        <taxon>Thermoanaerobacteraceae</taxon>
        <taxon>Thermacetogenium</taxon>
    </lineage>
</organism>
<dbReference type="InterPro" id="IPR013785">
    <property type="entry name" value="Aldolase_TIM"/>
</dbReference>
<dbReference type="InterPro" id="IPR007197">
    <property type="entry name" value="rSAM"/>
</dbReference>
<dbReference type="InterPro" id="IPR006638">
    <property type="entry name" value="Elp3/MiaA/NifB-like_rSAM"/>
</dbReference>
<dbReference type="InterPro" id="IPR034391">
    <property type="entry name" value="AdoMet-like_SPASM_containing"/>
</dbReference>
<evidence type="ECO:0000256" key="4">
    <source>
        <dbReference type="ARBA" id="ARBA00022723"/>
    </source>
</evidence>
<evidence type="ECO:0000256" key="3">
    <source>
        <dbReference type="ARBA" id="ARBA00022691"/>
    </source>
</evidence>
<dbReference type="CDD" id="cd21123">
    <property type="entry name" value="SPASM_MftC-like"/>
    <property type="match status" value="1"/>
</dbReference>
<dbReference type="Pfam" id="PF13186">
    <property type="entry name" value="SPASM"/>
    <property type="match status" value="1"/>
</dbReference>
<keyword evidence="6" id="KW-0411">Iron-sulfur</keyword>
<keyword evidence="2" id="KW-0004">4Fe-4S</keyword>
<gene>
    <name evidence="8" type="ORF">XD66_0378</name>
</gene>
<dbReference type="CDD" id="cd01335">
    <property type="entry name" value="Radical_SAM"/>
    <property type="match status" value="1"/>
</dbReference>
<dbReference type="GO" id="GO:0051539">
    <property type="term" value="F:4 iron, 4 sulfur cluster binding"/>
    <property type="evidence" value="ECO:0007669"/>
    <property type="project" value="UniProtKB-KW"/>
</dbReference>